<evidence type="ECO:0000313" key="8">
    <source>
        <dbReference type="Proteomes" id="UP000198718"/>
    </source>
</evidence>
<dbReference type="STRING" id="393762.SAMN05660472_00786"/>
<dbReference type="Pfam" id="PF04011">
    <property type="entry name" value="LemA"/>
    <property type="match status" value="1"/>
</dbReference>
<dbReference type="SUPFAM" id="SSF140478">
    <property type="entry name" value="LemA-like"/>
    <property type="match status" value="1"/>
</dbReference>
<keyword evidence="3 6" id="KW-0812">Transmembrane</keyword>
<evidence type="ECO:0000256" key="6">
    <source>
        <dbReference type="SAM" id="Phobius"/>
    </source>
</evidence>
<dbReference type="EMBL" id="FNFP01000001">
    <property type="protein sequence ID" value="SDK11866.1"/>
    <property type="molecule type" value="Genomic_DNA"/>
</dbReference>
<dbReference type="PANTHER" id="PTHR34478">
    <property type="entry name" value="PROTEIN LEMA"/>
    <property type="match status" value="1"/>
</dbReference>
<feature type="transmembrane region" description="Helical" evidence="6">
    <location>
        <begin position="6"/>
        <end position="24"/>
    </location>
</feature>
<keyword evidence="8" id="KW-1185">Reference proteome</keyword>
<evidence type="ECO:0000256" key="4">
    <source>
        <dbReference type="ARBA" id="ARBA00022989"/>
    </source>
</evidence>
<keyword evidence="4 6" id="KW-1133">Transmembrane helix</keyword>
<dbReference type="PANTHER" id="PTHR34478:SF1">
    <property type="entry name" value="PROTEIN LEMA"/>
    <property type="match status" value="1"/>
</dbReference>
<gene>
    <name evidence="7" type="ORF">SAMN05660472_00786</name>
</gene>
<dbReference type="GO" id="GO:0016020">
    <property type="term" value="C:membrane"/>
    <property type="evidence" value="ECO:0007669"/>
    <property type="project" value="UniProtKB-SubCell"/>
</dbReference>
<dbReference type="InterPro" id="IPR007156">
    <property type="entry name" value="MamQ_LemA"/>
</dbReference>
<dbReference type="Proteomes" id="UP000198718">
    <property type="component" value="Unassembled WGS sequence"/>
</dbReference>
<evidence type="ECO:0000256" key="1">
    <source>
        <dbReference type="ARBA" id="ARBA00004167"/>
    </source>
</evidence>
<dbReference type="RefSeq" id="WP_090550535.1">
    <property type="nucleotide sequence ID" value="NZ_FNFP01000001.1"/>
</dbReference>
<evidence type="ECO:0000313" key="7">
    <source>
        <dbReference type="EMBL" id="SDK11866.1"/>
    </source>
</evidence>
<evidence type="ECO:0000256" key="5">
    <source>
        <dbReference type="ARBA" id="ARBA00023136"/>
    </source>
</evidence>
<sequence>MYQAIIGLLFISIIVTTGWLLYFYNKILNKRTEVENSWKRIYLQLIYLQLKIRADLILDYVETISTGDSLEKEMINGIMKAQHNFINAVTTDEVMKFSLEISRALEILLDKSNKYRQHKADEDFIQQYNQLKDLNEKAREYYRVYEHKVLNYNTYLTVFPNNITSIILGIKPLPCFSWKILDIQKDSSYRSKI</sequence>
<evidence type="ECO:0000256" key="2">
    <source>
        <dbReference type="ARBA" id="ARBA00008854"/>
    </source>
</evidence>
<dbReference type="AlphaFoldDB" id="A0A1G8Z9T8"/>
<organism evidence="7 8">
    <name type="scientific">Natronincola ferrireducens</name>
    <dbReference type="NCBI Taxonomy" id="393762"/>
    <lineage>
        <taxon>Bacteria</taxon>
        <taxon>Bacillati</taxon>
        <taxon>Bacillota</taxon>
        <taxon>Clostridia</taxon>
        <taxon>Peptostreptococcales</taxon>
        <taxon>Natronincolaceae</taxon>
        <taxon>Natronincola</taxon>
    </lineage>
</organism>
<comment type="similarity">
    <text evidence="2">Belongs to the LemA family.</text>
</comment>
<protein>
    <submittedName>
        <fullName evidence="7">LemA family protein</fullName>
    </submittedName>
</protein>
<dbReference type="OrthoDB" id="9804152at2"/>
<evidence type="ECO:0000256" key="3">
    <source>
        <dbReference type="ARBA" id="ARBA00022692"/>
    </source>
</evidence>
<keyword evidence="5 6" id="KW-0472">Membrane</keyword>
<proteinExistence type="inferred from homology"/>
<dbReference type="Gene3D" id="1.20.1440.20">
    <property type="entry name" value="LemA-like domain"/>
    <property type="match status" value="1"/>
</dbReference>
<name>A0A1G8Z9T8_9FIRM</name>
<comment type="subcellular location">
    <subcellularLocation>
        <location evidence="1">Membrane</location>
        <topology evidence="1">Single-pass membrane protein</topology>
    </subcellularLocation>
</comment>
<dbReference type="InterPro" id="IPR023353">
    <property type="entry name" value="LemA-like_dom_sf"/>
</dbReference>
<reference evidence="7 8" key="1">
    <citation type="submission" date="2016-10" db="EMBL/GenBank/DDBJ databases">
        <authorList>
            <person name="de Groot N.N."/>
        </authorList>
    </citation>
    <scope>NUCLEOTIDE SEQUENCE [LARGE SCALE GENOMIC DNA]</scope>
    <source>
        <strain evidence="7 8">DSM 18346</strain>
    </source>
</reference>
<accession>A0A1G8Z9T8</accession>